<evidence type="ECO:0000313" key="2">
    <source>
        <dbReference type="EMBL" id="RKD25931.1"/>
    </source>
</evidence>
<comment type="caution">
    <text evidence="2">The sequence shown here is derived from an EMBL/GenBank/DDBJ whole genome shotgun (WGS) entry which is preliminary data.</text>
</comment>
<keyword evidence="3" id="KW-1185">Reference proteome</keyword>
<accession>A0A419SNY7</accession>
<reference evidence="2 3" key="1">
    <citation type="submission" date="2016-08" db="EMBL/GenBank/DDBJ databases">
        <title>Novel Firmicute Genomes.</title>
        <authorList>
            <person name="Poppleton D.I."/>
            <person name="Gribaldo S."/>
        </authorList>
    </citation>
    <scope>NUCLEOTIDE SEQUENCE [LARGE SCALE GENOMIC DNA]</scope>
    <source>
        <strain evidence="2 3">RAOx-1</strain>
    </source>
</reference>
<sequence>MHAFLKFAVITIFIVMFMFAFIKDFKRWDHGRISLIGLIMETLLAIGLIAFIIGIFLASPVIKVLGIFIVLIGAIVRTLRMASKETK</sequence>
<evidence type="ECO:0000256" key="1">
    <source>
        <dbReference type="SAM" id="Phobius"/>
    </source>
</evidence>
<organism evidence="2 3">
    <name type="scientific">Ammoniphilus oxalaticus</name>
    <dbReference type="NCBI Taxonomy" id="66863"/>
    <lineage>
        <taxon>Bacteria</taxon>
        <taxon>Bacillati</taxon>
        <taxon>Bacillota</taxon>
        <taxon>Bacilli</taxon>
        <taxon>Bacillales</taxon>
        <taxon>Paenibacillaceae</taxon>
        <taxon>Aneurinibacillus group</taxon>
        <taxon>Ammoniphilus</taxon>
    </lineage>
</organism>
<dbReference type="AlphaFoldDB" id="A0A419SNY7"/>
<dbReference type="RefSeq" id="WP_120188609.1">
    <property type="nucleotide sequence ID" value="NZ_MCHY01000006.1"/>
</dbReference>
<evidence type="ECO:0000313" key="3">
    <source>
        <dbReference type="Proteomes" id="UP000284219"/>
    </source>
</evidence>
<keyword evidence="1" id="KW-0812">Transmembrane</keyword>
<protein>
    <submittedName>
        <fullName evidence="2">Uncharacterized protein</fullName>
    </submittedName>
</protein>
<keyword evidence="1" id="KW-1133">Transmembrane helix</keyword>
<dbReference type="EMBL" id="MCHY01000006">
    <property type="protein sequence ID" value="RKD25931.1"/>
    <property type="molecule type" value="Genomic_DNA"/>
</dbReference>
<feature type="transmembrane region" description="Helical" evidence="1">
    <location>
        <begin position="61"/>
        <end position="79"/>
    </location>
</feature>
<dbReference type="Proteomes" id="UP000284219">
    <property type="component" value="Unassembled WGS sequence"/>
</dbReference>
<feature type="transmembrane region" description="Helical" evidence="1">
    <location>
        <begin position="34"/>
        <end position="55"/>
    </location>
</feature>
<name>A0A419SNY7_9BACL</name>
<feature type="transmembrane region" description="Helical" evidence="1">
    <location>
        <begin position="6"/>
        <end position="22"/>
    </location>
</feature>
<proteinExistence type="predicted"/>
<gene>
    <name evidence="2" type="ORF">BEP19_03115</name>
</gene>
<keyword evidence="1" id="KW-0472">Membrane</keyword>